<feature type="transmembrane region" description="Helical" evidence="1">
    <location>
        <begin position="12"/>
        <end position="33"/>
    </location>
</feature>
<dbReference type="EMBL" id="WOCE01000003">
    <property type="protein sequence ID" value="KAE9616698.1"/>
    <property type="molecule type" value="Genomic_DNA"/>
</dbReference>
<sequence length="99" mass="11541">MHICEYSILVPILARFAYIVISSEHFSVSLFYISSYTKLRFFPLRGIKNSLSDCYLDFFSFCNKKICCLDFVLIFFLMGEKDRCFLTPHTSLPVDLEGN</sequence>
<evidence type="ECO:0000313" key="2">
    <source>
        <dbReference type="EMBL" id="KAE9616698.1"/>
    </source>
</evidence>
<keyword evidence="1" id="KW-0812">Transmembrane</keyword>
<reference evidence="3" key="1">
    <citation type="journal article" date="2020" name="Nat. Commun.">
        <title>Genome sequence of the cluster root forming white lupin.</title>
        <authorList>
            <person name="Hufnagel B."/>
            <person name="Marques A."/>
            <person name="Soriano A."/>
            <person name="Marques L."/>
            <person name="Divol F."/>
            <person name="Doumas P."/>
            <person name="Sallet E."/>
            <person name="Mancinotti D."/>
            <person name="Carrere S."/>
            <person name="Marande W."/>
            <person name="Arribat S."/>
            <person name="Keller J."/>
            <person name="Huneau C."/>
            <person name="Blein T."/>
            <person name="Aime D."/>
            <person name="Laguerre M."/>
            <person name="Taylor J."/>
            <person name="Schubert V."/>
            <person name="Nelson M."/>
            <person name="Geu-Flores F."/>
            <person name="Crespi M."/>
            <person name="Gallardo-Guerrero K."/>
            <person name="Delaux P.-M."/>
            <person name="Salse J."/>
            <person name="Berges H."/>
            <person name="Guyot R."/>
            <person name="Gouzy J."/>
            <person name="Peret B."/>
        </authorList>
    </citation>
    <scope>NUCLEOTIDE SEQUENCE [LARGE SCALE GENOMIC DNA]</scope>
    <source>
        <strain evidence="3">cv. Amiga</strain>
    </source>
</reference>
<dbReference type="Proteomes" id="UP000447434">
    <property type="component" value="Chromosome 3"/>
</dbReference>
<name>A0A6A4QQU3_LUPAL</name>
<evidence type="ECO:0000313" key="3">
    <source>
        <dbReference type="Proteomes" id="UP000447434"/>
    </source>
</evidence>
<comment type="caution">
    <text evidence="2">The sequence shown here is derived from an EMBL/GenBank/DDBJ whole genome shotgun (WGS) entry which is preliminary data.</text>
</comment>
<gene>
    <name evidence="2" type="ORF">Lalb_Chr03g0027571</name>
</gene>
<evidence type="ECO:0000256" key="1">
    <source>
        <dbReference type="SAM" id="Phobius"/>
    </source>
</evidence>
<proteinExistence type="predicted"/>
<organism evidence="2 3">
    <name type="scientific">Lupinus albus</name>
    <name type="common">White lupine</name>
    <name type="synonym">Lupinus termis</name>
    <dbReference type="NCBI Taxonomy" id="3870"/>
    <lineage>
        <taxon>Eukaryota</taxon>
        <taxon>Viridiplantae</taxon>
        <taxon>Streptophyta</taxon>
        <taxon>Embryophyta</taxon>
        <taxon>Tracheophyta</taxon>
        <taxon>Spermatophyta</taxon>
        <taxon>Magnoliopsida</taxon>
        <taxon>eudicotyledons</taxon>
        <taxon>Gunneridae</taxon>
        <taxon>Pentapetalae</taxon>
        <taxon>rosids</taxon>
        <taxon>fabids</taxon>
        <taxon>Fabales</taxon>
        <taxon>Fabaceae</taxon>
        <taxon>Papilionoideae</taxon>
        <taxon>50 kb inversion clade</taxon>
        <taxon>genistoids sensu lato</taxon>
        <taxon>core genistoids</taxon>
        <taxon>Genisteae</taxon>
        <taxon>Lupinus</taxon>
    </lineage>
</organism>
<dbReference type="AlphaFoldDB" id="A0A6A4QQU3"/>
<keyword evidence="1" id="KW-0472">Membrane</keyword>
<protein>
    <submittedName>
        <fullName evidence="2">Uncharacterized protein</fullName>
    </submittedName>
</protein>
<keyword evidence="1" id="KW-1133">Transmembrane helix</keyword>
<keyword evidence="3" id="KW-1185">Reference proteome</keyword>
<accession>A0A6A4QQU3</accession>